<dbReference type="EMBL" id="AP035881">
    <property type="protein sequence ID" value="BFP44707.1"/>
    <property type="molecule type" value="Genomic_DNA"/>
</dbReference>
<dbReference type="RefSeq" id="WP_407987284.1">
    <property type="nucleotide sequence ID" value="NZ_AP035881.2"/>
</dbReference>
<proteinExistence type="predicted"/>
<reference evidence="1" key="1">
    <citation type="submission" date="2024-07" db="EMBL/GenBank/DDBJ databases">
        <title>Complete genome sequences of cellulolytic bacteria, Kitasatospora sp. CMC57 and Streptomyces sp. CMC78, isolated from Japanese agricultural soil.</title>
        <authorList>
            <person name="Hashimoto T."/>
            <person name="Ito M."/>
            <person name="Iwamoto M."/>
            <person name="Fukahori D."/>
            <person name="Shoda T."/>
            <person name="Sakoda M."/>
            <person name="Morohoshi T."/>
            <person name="Mitsuboshi M."/>
            <person name="Nishizawa T."/>
        </authorList>
    </citation>
    <scope>NUCLEOTIDE SEQUENCE</scope>
    <source>
        <strain evidence="1">CMC57</strain>
    </source>
</reference>
<sequence>MDGVTAKLLIFTIEYLAAIRAHISGEDSPMGEALYSPGAAEAH</sequence>
<accession>A0AB33JWI0</accession>
<protein>
    <submittedName>
        <fullName evidence="1">Uncharacterized protein</fullName>
    </submittedName>
</protein>
<dbReference type="AlphaFoldDB" id="A0AB33JWI0"/>
<evidence type="ECO:0000313" key="1">
    <source>
        <dbReference type="EMBL" id="BFP44707.1"/>
    </source>
</evidence>
<gene>
    <name evidence="1" type="ORF">KCMC57_10750</name>
</gene>
<name>A0AB33JWI0_9ACTN</name>
<organism evidence="1">
    <name type="scientific">Kitasatospora sp. CMC57</name>
    <dbReference type="NCBI Taxonomy" id="3231513"/>
    <lineage>
        <taxon>Bacteria</taxon>
        <taxon>Bacillati</taxon>
        <taxon>Actinomycetota</taxon>
        <taxon>Actinomycetes</taxon>
        <taxon>Kitasatosporales</taxon>
        <taxon>Streptomycetaceae</taxon>
        <taxon>Kitasatospora</taxon>
    </lineage>
</organism>